<dbReference type="AlphaFoldDB" id="Q7RIU2"/>
<proteinExistence type="predicted"/>
<evidence type="ECO:0000313" key="2">
    <source>
        <dbReference type="Proteomes" id="UP000008553"/>
    </source>
</evidence>
<dbReference type="PaxDb" id="73239-Q7RIU2"/>
<dbReference type="STRING" id="73239.Q7RIU2"/>
<dbReference type="Proteomes" id="UP000008553">
    <property type="component" value="Unassembled WGS sequence"/>
</dbReference>
<evidence type="ECO:0000313" key="1">
    <source>
        <dbReference type="EMBL" id="EAA15246.1"/>
    </source>
</evidence>
<protein>
    <submittedName>
        <fullName evidence="1">Uncharacterized protein</fullName>
    </submittedName>
</protein>
<dbReference type="EMBL" id="AABL01001020">
    <property type="protein sequence ID" value="EAA15246.1"/>
    <property type="molecule type" value="Genomic_DNA"/>
</dbReference>
<comment type="caution">
    <text evidence="1">The sequence shown here is derived from an EMBL/GenBank/DDBJ whole genome shotgun (WGS) entry which is preliminary data.</text>
</comment>
<dbReference type="InParanoid" id="Q7RIU2"/>
<name>Q7RIU2_PLAYO</name>
<feature type="non-terminal residue" evidence="1">
    <location>
        <position position="104"/>
    </location>
</feature>
<organism evidence="1 2">
    <name type="scientific">Plasmodium yoelii yoelii</name>
    <dbReference type="NCBI Taxonomy" id="73239"/>
    <lineage>
        <taxon>Eukaryota</taxon>
        <taxon>Sar</taxon>
        <taxon>Alveolata</taxon>
        <taxon>Apicomplexa</taxon>
        <taxon>Aconoidasida</taxon>
        <taxon>Haemosporida</taxon>
        <taxon>Plasmodiidae</taxon>
        <taxon>Plasmodium</taxon>
        <taxon>Plasmodium (Vinckeia)</taxon>
    </lineage>
</organism>
<gene>
    <name evidence="1" type="ORF">PY03524</name>
</gene>
<reference evidence="1 2" key="1">
    <citation type="journal article" date="2002" name="Nature">
        <title>Genome sequence and comparative analysis of the model rodent malaria parasite Plasmodium yoelii yoelii.</title>
        <authorList>
            <person name="Carlton J.M."/>
            <person name="Angiuoli S.V."/>
            <person name="Suh B.B."/>
            <person name="Kooij T.W."/>
            <person name="Pertea M."/>
            <person name="Silva J.C."/>
            <person name="Ermolaeva M.D."/>
            <person name="Allen J.E."/>
            <person name="Selengut J.D."/>
            <person name="Koo H.L."/>
            <person name="Peterson J.D."/>
            <person name="Pop M."/>
            <person name="Kosack D.S."/>
            <person name="Shumway M.F."/>
            <person name="Bidwell S.L."/>
            <person name="Shallom S.J."/>
            <person name="van Aken S.E."/>
            <person name="Riedmuller S.B."/>
            <person name="Feldblyum T.V."/>
            <person name="Cho J.K."/>
            <person name="Quackenbush J."/>
            <person name="Sedegah M."/>
            <person name="Shoaibi A."/>
            <person name="Cummings L.M."/>
            <person name="Florens L."/>
            <person name="Yates J.R."/>
            <person name="Raine J.D."/>
            <person name="Sinden R.E."/>
            <person name="Harris M.A."/>
            <person name="Cunningham D.A."/>
            <person name="Preiser P.R."/>
            <person name="Bergman L.W."/>
            <person name="Vaidya A.B."/>
            <person name="van Lin L.H."/>
            <person name="Janse C.J."/>
            <person name="Waters A.P."/>
            <person name="Smith H.O."/>
            <person name="White O.R."/>
            <person name="Salzberg S.L."/>
            <person name="Venter J.C."/>
            <person name="Fraser C.M."/>
            <person name="Hoffman S.L."/>
            <person name="Gardner M.J."/>
            <person name="Carucci D.J."/>
        </authorList>
    </citation>
    <scope>NUCLEOTIDE SEQUENCE [LARGE SCALE GENOMIC DNA]</scope>
    <source>
        <strain evidence="1 2">17XNL</strain>
    </source>
</reference>
<accession>Q7RIU2</accession>
<keyword evidence="2" id="KW-1185">Reference proteome</keyword>
<sequence length="104" mass="12487">MTLDFCSKNYIIHEEKSSQTYKPIHKNIGIQYNIEFLKKKKEEIMKSNKINKYLHKILPFVEKSMIENIIISEQIKEPNNNNSIDILSYKNIKYLNKIFIYTDI</sequence>